<dbReference type="PROSITE" id="PS01094">
    <property type="entry name" value="UPF0076"/>
    <property type="match status" value="1"/>
</dbReference>
<dbReference type="InterPro" id="IPR006175">
    <property type="entry name" value="YjgF/YER057c/UK114"/>
</dbReference>
<gene>
    <name evidence="2" type="ORF">H5V44_07370</name>
</gene>
<comment type="similarity">
    <text evidence="1">Belongs to the RutC family.</text>
</comment>
<sequence>MQPIAPDLNVESAPLSPAMRHDGRIYVSGQVPIDPDTGAIVGDTIEPQAGQALENVRSVLAEADASLSDVIKVQVFLVDTDDFPGLDATYAEVMPEPYPARSAFEVGGLAADVRVEIEAIAVV</sequence>
<comment type="caution">
    <text evidence="2">The sequence shown here is derived from an EMBL/GenBank/DDBJ whole genome shotgun (WGS) entry which is preliminary data.</text>
</comment>
<dbReference type="PANTHER" id="PTHR11803:SF58">
    <property type="entry name" value="PROTEIN HMF1-RELATED"/>
    <property type="match status" value="1"/>
</dbReference>
<dbReference type="CDD" id="cd00448">
    <property type="entry name" value="YjgF_YER057c_UK114_family"/>
    <property type="match status" value="1"/>
</dbReference>
<dbReference type="FunFam" id="3.30.1330.40:FF:000001">
    <property type="entry name" value="L-PSP family endoribonuclease"/>
    <property type="match status" value="1"/>
</dbReference>
<dbReference type="EMBL" id="JACKXD010000002">
    <property type="protein sequence ID" value="MBB6646107.1"/>
    <property type="molecule type" value="Genomic_DNA"/>
</dbReference>
<reference evidence="2 3" key="1">
    <citation type="submission" date="2020-08" db="EMBL/GenBank/DDBJ databases">
        <authorList>
            <person name="Seo M.-J."/>
        </authorList>
    </citation>
    <scope>NUCLEOTIDE SEQUENCE [LARGE SCALE GENOMIC DNA]</scope>
    <source>
        <strain evidence="2 3">MBLA0160</strain>
    </source>
</reference>
<proteinExistence type="inferred from homology"/>
<evidence type="ECO:0000313" key="3">
    <source>
        <dbReference type="Proteomes" id="UP000546257"/>
    </source>
</evidence>
<accession>A0A7J9SJF0</accession>
<dbReference type="Pfam" id="PF01042">
    <property type="entry name" value="Ribonuc_L-PSP"/>
    <property type="match status" value="1"/>
</dbReference>
<dbReference type="AlphaFoldDB" id="A0A7J9SJF0"/>
<evidence type="ECO:0000256" key="1">
    <source>
        <dbReference type="ARBA" id="ARBA00010552"/>
    </source>
</evidence>
<dbReference type="Gene3D" id="3.30.1330.40">
    <property type="entry name" value="RutC-like"/>
    <property type="match status" value="1"/>
</dbReference>
<dbReference type="GO" id="GO:0005829">
    <property type="term" value="C:cytosol"/>
    <property type="evidence" value="ECO:0007669"/>
    <property type="project" value="TreeGrafter"/>
</dbReference>
<dbReference type="InterPro" id="IPR035959">
    <property type="entry name" value="RutC-like_sf"/>
</dbReference>
<protein>
    <submittedName>
        <fullName evidence="2">RidA family protein</fullName>
    </submittedName>
</protein>
<dbReference type="GO" id="GO:0019239">
    <property type="term" value="F:deaminase activity"/>
    <property type="evidence" value="ECO:0007669"/>
    <property type="project" value="TreeGrafter"/>
</dbReference>
<dbReference type="SUPFAM" id="SSF55298">
    <property type="entry name" value="YjgF-like"/>
    <property type="match status" value="1"/>
</dbReference>
<dbReference type="PANTHER" id="PTHR11803">
    <property type="entry name" value="2-IMINOBUTANOATE/2-IMINOPROPANOATE DEAMINASE RIDA"/>
    <property type="match status" value="1"/>
</dbReference>
<organism evidence="2 3">
    <name type="scientific">Halobellus ruber</name>
    <dbReference type="NCBI Taxonomy" id="2761102"/>
    <lineage>
        <taxon>Archaea</taxon>
        <taxon>Methanobacteriati</taxon>
        <taxon>Methanobacteriota</taxon>
        <taxon>Stenosarchaea group</taxon>
        <taxon>Halobacteria</taxon>
        <taxon>Halobacteriales</taxon>
        <taxon>Haloferacaceae</taxon>
        <taxon>Halobellus</taxon>
    </lineage>
</organism>
<dbReference type="NCBIfam" id="TIGR00004">
    <property type="entry name" value="Rid family detoxifying hydrolase"/>
    <property type="match status" value="1"/>
</dbReference>
<dbReference type="InterPro" id="IPR006056">
    <property type="entry name" value="RidA"/>
</dbReference>
<dbReference type="RefSeq" id="WP_185192463.1">
    <property type="nucleotide sequence ID" value="NZ_JACKXD010000002.1"/>
</dbReference>
<evidence type="ECO:0000313" key="2">
    <source>
        <dbReference type="EMBL" id="MBB6646107.1"/>
    </source>
</evidence>
<name>A0A7J9SJF0_9EURY</name>
<dbReference type="Proteomes" id="UP000546257">
    <property type="component" value="Unassembled WGS sequence"/>
</dbReference>
<keyword evidence="3" id="KW-1185">Reference proteome</keyword>
<dbReference type="InterPro" id="IPR019897">
    <property type="entry name" value="RidA_CS"/>
</dbReference>